<protein>
    <submittedName>
        <fullName evidence="1">Uncharacterized protein</fullName>
    </submittedName>
</protein>
<proteinExistence type="predicted"/>
<dbReference type="EMBL" id="PKMF04000954">
    <property type="protein sequence ID" value="KAK7816193.1"/>
    <property type="molecule type" value="Genomic_DNA"/>
</dbReference>
<evidence type="ECO:0000313" key="2">
    <source>
        <dbReference type="Proteomes" id="UP000237347"/>
    </source>
</evidence>
<accession>A0AAW0IPV3</accession>
<dbReference type="Proteomes" id="UP000237347">
    <property type="component" value="Unassembled WGS sequence"/>
</dbReference>
<dbReference type="AlphaFoldDB" id="A0AAW0IPV3"/>
<gene>
    <name evidence="1" type="ORF">CFP56_000607</name>
</gene>
<organism evidence="1 2">
    <name type="scientific">Quercus suber</name>
    <name type="common">Cork oak</name>
    <dbReference type="NCBI Taxonomy" id="58331"/>
    <lineage>
        <taxon>Eukaryota</taxon>
        <taxon>Viridiplantae</taxon>
        <taxon>Streptophyta</taxon>
        <taxon>Embryophyta</taxon>
        <taxon>Tracheophyta</taxon>
        <taxon>Spermatophyta</taxon>
        <taxon>Magnoliopsida</taxon>
        <taxon>eudicotyledons</taxon>
        <taxon>Gunneridae</taxon>
        <taxon>Pentapetalae</taxon>
        <taxon>rosids</taxon>
        <taxon>fabids</taxon>
        <taxon>Fagales</taxon>
        <taxon>Fagaceae</taxon>
        <taxon>Quercus</taxon>
    </lineage>
</organism>
<comment type="caution">
    <text evidence="1">The sequence shown here is derived from an EMBL/GenBank/DDBJ whole genome shotgun (WGS) entry which is preliminary data.</text>
</comment>
<evidence type="ECO:0000313" key="1">
    <source>
        <dbReference type="EMBL" id="KAK7816193.1"/>
    </source>
</evidence>
<sequence length="68" mass="7605">MTSRDLISYHNFHMSKPVNGSHILEVTYKVYSYHFDPIALQSSIVDVMAEVALGLAHIKACKEKPNAS</sequence>
<name>A0AAW0IPV3_QUESU</name>
<keyword evidence="2" id="KW-1185">Reference proteome</keyword>
<reference evidence="1 2" key="1">
    <citation type="journal article" date="2018" name="Sci. Data">
        <title>The draft genome sequence of cork oak.</title>
        <authorList>
            <person name="Ramos A.M."/>
            <person name="Usie A."/>
            <person name="Barbosa P."/>
            <person name="Barros P.M."/>
            <person name="Capote T."/>
            <person name="Chaves I."/>
            <person name="Simoes F."/>
            <person name="Abreu I."/>
            <person name="Carrasquinho I."/>
            <person name="Faro C."/>
            <person name="Guimaraes J.B."/>
            <person name="Mendonca D."/>
            <person name="Nobrega F."/>
            <person name="Rodrigues L."/>
            <person name="Saibo N.J.M."/>
            <person name="Varela M.C."/>
            <person name="Egas C."/>
            <person name="Matos J."/>
            <person name="Miguel C.M."/>
            <person name="Oliveira M.M."/>
            <person name="Ricardo C.P."/>
            <person name="Goncalves S."/>
        </authorList>
    </citation>
    <scope>NUCLEOTIDE SEQUENCE [LARGE SCALE GENOMIC DNA]</scope>
    <source>
        <strain evidence="2">cv. HL8</strain>
    </source>
</reference>